<keyword evidence="3" id="KW-1185">Reference proteome</keyword>
<protein>
    <submittedName>
        <fullName evidence="2">Uncharacterized protein</fullName>
    </submittedName>
</protein>
<organism evidence="2 3">
    <name type="scientific">Gimibacter soli</name>
    <dbReference type="NCBI Taxonomy" id="3024400"/>
    <lineage>
        <taxon>Bacteria</taxon>
        <taxon>Pseudomonadati</taxon>
        <taxon>Pseudomonadota</taxon>
        <taxon>Alphaproteobacteria</taxon>
        <taxon>Kordiimonadales</taxon>
        <taxon>Temperatibacteraceae</taxon>
        <taxon>Gimibacter</taxon>
    </lineage>
</organism>
<feature type="signal peptide" evidence="1">
    <location>
        <begin position="1"/>
        <end position="21"/>
    </location>
</feature>
<name>A0AAE9XNX7_9PROT</name>
<dbReference type="AlphaFoldDB" id="A0AAE9XNX7"/>
<dbReference type="RefSeq" id="WP_289504211.1">
    <property type="nucleotide sequence ID" value="NZ_CP116805.1"/>
</dbReference>
<reference evidence="2" key="1">
    <citation type="submission" date="2023-01" db="EMBL/GenBank/DDBJ databases">
        <title>The genome sequence of Kordiimonadaceae bacterium 6D33.</title>
        <authorList>
            <person name="Liu Y."/>
        </authorList>
    </citation>
    <scope>NUCLEOTIDE SEQUENCE</scope>
    <source>
        <strain evidence="2">6D33</strain>
    </source>
</reference>
<proteinExistence type="predicted"/>
<evidence type="ECO:0000313" key="3">
    <source>
        <dbReference type="Proteomes" id="UP001217500"/>
    </source>
</evidence>
<dbReference type="KEGG" id="gso:PH603_01810"/>
<evidence type="ECO:0000256" key="1">
    <source>
        <dbReference type="SAM" id="SignalP"/>
    </source>
</evidence>
<accession>A0AAE9XNX7</accession>
<evidence type="ECO:0000313" key="2">
    <source>
        <dbReference type="EMBL" id="WCL54492.1"/>
    </source>
</evidence>
<keyword evidence="1" id="KW-0732">Signal</keyword>
<dbReference type="Proteomes" id="UP001217500">
    <property type="component" value="Chromosome"/>
</dbReference>
<sequence>MKSKHYLTFAAAAFFTLPALAAPVSVSDGALGFAVNFPEAPKKEAAEPCDGIDGCTFTRWEISRFDREKEDCSFKVTVGQFGFPADGQFDNPVGLLNYTVESTLREDTEILSESDLSSGRVFGREVLANSSYDYFGPAPALTRQHLKVLIRGNKLYIAEAECDRNAPAAEARAFLSSFRLY</sequence>
<feature type="chain" id="PRO_5041958848" evidence="1">
    <location>
        <begin position="22"/>
        <end position="181"/>
    </location>
</feature>
<gene>
    <name evidence="2" type="ORF">PH603_01810</name>
</gene>
<dbReference type="EMBL" id="CP116805">
    <property type="protein sequence ID" value="WCL54492.1"/>
    <property type="molecule type" value="Genomic_DNA"/>
</dbReference>